<accession>A0A9W6U8Q7</accession>
<protein>
    <submittedName>
        <fullName evidence="1">Unnamed protein product</fullName>
    </submittedName>
</protein>
<proteinExistence type="predicted"/>
<reference evidence="1" key="1">
    <citation type="submission" date="2023-04" db="EMBL/GenBank/DDBJ databases">
        <title>Phytophthora fragariaefolia NBRC 109709.</title>
        <authorList>
            <person name="Ichikawa N."/>
            <person name="Sato H."/>
            <person name="Tonouchi N."/>
        </authorList>
    </citation>
    <scope>NUCLEOTIDE SEQUENCE</scope>
    <source>
        <strain evidence="1">NBRC 109709</strain>
    </source>
</reference>
<dbReference type="EMBL" id="BSXT01000625">
    <property type="protein sequence ID" value="GMF31236.1"/>
    <property type="molecule type" value="Genomic_DNA"/>
</dbReference>
<sequence length="157" mass="17001">MAFPKTYRAYHQYENYGLLENELKIHDNVPQKTLGAQQVRIKVRSATVNPIDYVLQEGLGQAFTGKTPSEMEPFDIGFDVSGDLTPARLRSGLVDGDSSRCTLIMAEALEAADTAAAALTVDARVANRSLGGTVPALYGSRGQRLVGKPRYTLQQAA</sequence>
<organism evidence="1 2">
    <name type="scientific">Phytophthora fragariaefolia</name>
    <dbReference type="NCBI Taxonomy" id="1490495"/>
    <lineage>
        <taxon>Eukaryota</taxon>
        <taxon>Sar</taxon>
        <taxon>Stramenopiles</taxon>
        <taxon>Oomycota</taxon>
        <taxon>Peronosporomycetes</taxon>
        <taxon>Peronosporales</taxon>
        <taxon>Peronosporaceae</taxon>
        <taxon>Phytophthora</taxon>
    </lineage>
</organism>
<dbReference type="Proteomes" id="UP001165121">
    <property type="component" value="Unassembled WGS sequence"/>
</dbReference>
<dbReference type="InterPro" id="IPR011032">
    <property type="entry name" value="GroES-like_sf"/>
</dbReference>
<keyword evidence="2" id="KW-1185">Reference proteome</keyword>
<evidence type="ECO:0000313" key="1">
    <source>
        <dbReference type="EMBL" id="GMF31236.1"/>
    </source>
</evidence>
<name>A0A9W6U8Q7_9STRA</name>
<evidence type="ECO:0000313" key="2">
    <source>
        <dbReference type="Proteomes" id="UP001165121"/>
    </source>
</evidence>
<dbReference type="Gene3D" id="3.90.180.10">
    <property type="entry name" value="Medium-chain alcohol dehydrogenases, catalytic domain"/>
    <property type="match status" value="1"/>
</dbReference>
<dbReference type="OrthoDB" id="201656at2759"/>
<gene>
    <name evidence="1" type="ORF">Pfra01_000710600</name>
</gene>
<dbReference type="AlphaFoldDB" id="A0A9W6U8Q7"/>
<dbReference type="SUPFAM" id="SSF50129">
    <property type="entry name" value="GroES-like"/>
    <property type="match status" value="1"/>
</dbReference>
<comment type="caution">
    <text evidence="1">The sequence shown here is derived from an EMBL/GenBank/DDBJ whole genome shotgun (WGS) entry which is preliminary data.</text>
</comment>